<name>A0A3L4CBM8_ECOLX</name>
<gene>
    <name evidence="1" type="ORF">D9J61_22615</name>
</gene>
<evidence type="ECO:0000313" key="1">
    <source>
        <dbReference type="EMBL" id="EAC1534786.1"/>
    </source>
</evidence>
<dbReference type="EMBL" id="AAAGZE010000088">
    <property type="protein sequence ID" value="EAC1534786.1"/>
    <property type="molecule type" value="Genomic_DNA"/>
</dbReference>
<dbReference type="AlphaFoldDB" id="A0A3L4CBM8"/>
<protein>
    <submittedName>
        <fullName evidence="1">Phage antirepressor Ant</fullName>
    </submittedName>
</protein>
<dbReference type="Pfam" id="PF10548">
    <property type="entry name" value="P22_AR_C"/>
    <property type="match status" value="1"/>
</dbReference>
<dbReference type="Pfam" id="PF04383">
    <property type="entry name" value="KilA-N"/>
    <property type="match status" value="1"/>
</dbReference>
<sequence length="296" mass="33720">MSSLAKSTVNCTNSIIISDVKIHMDSEGRYSLNDLHVASGKEEKHQPAFFMRRNETIELINEIFNSADMQNKNPVISKKGRYGGTYVCKELVYSYAMWISAAFALKVIRAYDAMVTATQERKTIGGKTSVAERTPLRDAVNMLVGKKGLRYDDAYNMVHQRFGIDSIDELSIEQIPLAVEYIHRVVLEGEFIGKQEKKANELSAKEANSLVWLWDYANRSQALFRELYPALKQIQSNYSGRCHDCGYEFSRIIDIARDVLINHSRDVDINEPDGPTNLSAWMRLKNKELPPSVHNY</sequence>
<evidence type="ECO:0000313" key="2">
    <source>
        <dbReference type="Proteomes" id="UP000382540"/>
    </source>
</evidence>
<proteinExistence type="predicted"/>
<organism evidence="1 2">
    <name type="scientific">Escherichia coli</name>
    <dbReference type="NCBI Taxonomy" id="562"/>
    <lineage>
        <taxon>Bacteria</taxon>
        <taxon>Pseudomonadati</taxon>
        <taxon>Pseudomonadota</taxon>
        <taxon>Gammaproteobacteria</taxon>
        <taxon>Enterobacterales</taxon>
        <taxon>Enterobacteriaceae</taxon>
        <taxon>Escherichia</taxon>
    </lineage>
</organism>
<dbReference type="SMART" id="SM01252">
    <property type="entry name" value="KilA-N"/>
    <property type="match status" value="1"/>
</dbReference>
<dbReference type="InterPro" id="IPR018876">
    <property type="entry name" value="Phage_P22_antirepressor_C"/>
</dbReference>
<comment type="caution">
    <text evidence="1">The sequence shown here is derived from an EMBL/GenBank/DDBJ whole genome shotgun (WGS) entry which is preliminary data.</text>
</comment>
<reference evidence="1 2" key="1">
    <citation type="submission" date="2018-10" db="EMBL/GenBank/DDBJ databases">
        <authorList>
            <consortium name="NARMS: The National Antimicrobial Resistance Monitoring System"/>
        </authorList>
    </citation>
    <scope>NUCLEOTIDE SEQUENCE [LARGE SCALE GENOMIC DNA]</scope>
    <source>
        <strain evidence="1 2">CVM N17EC1330</strain>
    </source>
</reference>
<dbReference type="PROSITE" id="PS51301">
    <property type="entry name" value="KILA_N"/>
    <property type="match status" value="1"/>
</dbReference>
<dbReference type="InterPro" id="IPR018004">
    <property type="entry name" value="KilA/APSES_HTH"/>
</dbReference>
<dbReference type="InterPro" id="IPR017880">
    <property type="entry name" value="KilA_N"/>
</dbReference>
<accession>A0A3L4CBM8</accession>
<dbReference type="Proteomes" id="UP000382540">
    <property type="component" value="Unassembled WGS sequence"/>
</dbReference>
<dbReference type="RefSeq" id="WP_068863090.1">
    <property type="nucleotide sequence ID" value="NZ_JANAJC010000062.1"/>
</dbReference>